<organism evidence="3 4">
    <name type="scientific">Galbibacter orientalis DSM 19592</name>
    <dbReference type="NCBI Taxonomy" id="926559"/>
    <lineage>
        <taxon>Bacteria</taxon>
        <taxon>Pseudomonadati</taxon>
        <taxon>Bacteroidota</taxon>
        <taxon>Flavobacteriia</taxon>
        <taxon>Flavobacteriales</taxon>
        <taxon>Flavobacteriaceae</taxon>
        <taxon>Galbibacter</taxon>
    </lineage>
</organism>
<dbReference type="SUPFAM" id="SSF48726">
    <property type="entry name" value="Immunoglobulin"/>
    <property type="match status" value="1"/>
</dbReference>
<keyword evidence="4" id="KW-1185">Reference proteome</keyword>
<sequence>MNRTLPKKSIRLCLLSLLLGASSMQAQDLKKPVLGFSDACASKGFNSFSAQFKWDPTPIVASNNEFILELSNANGSFSSPTTLATLTDKNTVFDFTIEFEMPETVRGENYKVRVRSTNPAKTSPSSDPFGAYYLTVQEPLVVNNFEEASVCEATTVYLEVDNYPNQEAYNWYKDMALIPGENGPSIEVSEPGIYFAEIDYGSYCSTSTASNLVEVYIENSLGVELIGAKKVSLCEDQTYTLTTDLADETMTYAWYKDGELLVRNNSNTLEVKGNDPGFAGDYYVQIERPGGCNEKTSTVQIEAGGFELSLESPNGTLLLPQQSIKLTANTTAVSPSFEWYRNGTLLANETSKELVVSVAGDYYVKVTQSNGCTASRITNAISVTEPSAYTASINAANYSDCSNSSAVLNLDKIETTNSDGTPYLLPQSALTNAKYQWVYNQKDLAGETSESITIAKASLNGAYALKVSLEGGKEIISNVFNVKLGLSETPVLSGTGTVTCENGNMIEITSSVKNSEYQYKWFRNNVELTETKPTFTTNLSGTYKMEVSAYGCSVASNEFVINDFDTSVVTLDASGTIAIPEGDSKVVTASGGDSYQWFNTKNELISNGPSVSLSEEGEYIVLVAVGDCQVSKTIKVTHVLSYVVPNVITPNGDGFNDLWIIPNSYAYQKDITINIYEQSGATIYSTNDYQNNWPESSSITYSGSRPPIYYYRITKGKETLKQGTITVIK</sequence>
<evidence type="ECO:0000313" key="4">
    <source>
        <dbReference type="Proteomes" id="UP000004690"/>
    </source>
</evidence>
<dbReference type="PROSITE" id="PS50835">
    <property type="entry name" value="IG_LIKE"/>
    <property type="match status" value="1"/>
</dbReference>
<dbReference type="OrthoDB" id="678019at2"/>
<gene>
    <name evidence="3" type="ORF">JoomaDRAFT_1326</name>
</gene>
<name>I3C3Z9_9FLAO</name>
<feature type="chain" id="PRO_5003668772" description="Ig-like domain-containing protein" evidence="1">
    <location>
        <begin position="27"/>
        <end position="729"/>
    </location>
</feature>
<dbReference type="InterPro" id="IPR036179">
    <property type="entry name" value="Ig-like_dom_sf"/>
</dbReference>
<proteinExistence type="predicted"/>
<dbReference type="eggNOG" id="COG3291">
    <property type="taxonomic scope" value="Bacteria"/>
</dbReference>
<dbReference type="InterPro" id="IPR013783">
    <property type="entry name" value="Ig-like_fold"/>
</dbReference>
<keyword evidence="1" id="KW-0732">Signal</keyword>
<dbReference type="InterPro" id="IPR007110">
    <property type="entry name" value="Ig-like_dom"/>
</dbReference>
<dbReference type="eggNOG" id="COG1361">
    <property type="taxonomic scope" value="Bacteria"/>
</dbReference>
<evidence type="ECO:0000313" key="3">
    <source>
        <dbReference type="EMBL" id="EIJ38342.1"/>
    </source>
</evidence>
<dbReference type="Proteomes" id="UP000004690">
    <property type="component" value="Unassembled WGS sequence"/>
</dbReference>
<dbReference type="STRING" id="926559.JoomaDRAFT_1326"/>
<feature type="domain" description="Ig-like" evidence="2">
    <location>
        <begin position="477"/>
        <end position="562"/>
    </location>
</feature>
<dbReference type="Pfam" id="PF13585">
    <property type="entry name" value="CHU_C"/>
    <property type="match status" value="1"/>
</dbReference>
<accession>I3C3Z9</accession>
<evidence type="ECO:0000256" key="1">
    <source>
        <dbReference type="SAM" id="SignalP"/>
    </source>
</evidence>
<dbReference type="HOGENOM" id="CLU_011900_0_0_10"/>
<dbReference type="RefSeq" id="WP_008611511.1">
    <property type="nucleotide sequence ID" value="NZ_JH651379.1"/>
</dbReference>
<dbReference type="AlphaFoldDB" id="I3C3Z9"/>
<evidence type="ECO:0000259" key="2">
    <source>
        <dbReference type="PROSITE" id="PS50835"/>
    </source>
</evidence>
<dbReference type="Gene3D" id="2.60.40.10">
    <property type="entry name" value="Immunoglobulins"/>
    <property type="match status" value="2"/>
</dbReference>
<reference evidence="3 4" key="1">
    <citation type="submission" date="2012-02" db="EMBL/GenBank/DDBJ databases">
        <title>Improved High-Quality Draft genome of Joostella marina DSM 19592.</title>
        <authorList>
            <consortium name="US DOE Joint Genome Institute (JGI-PGF)"/>
            <person name="Lucas S."/>
            <person name="Copeland A."/>
            <person name="Lapidus A."/>
            <person name="Bruce D."/>
            <person name="Goodwin L."/>
            <person name="Pitluck S."/>
            <person name="Peters L."/>
            <person name="Chertkov O."/>
            <person name="Ovchinnikova G."/>
            <person name="Kyrpides N."/>
            <person name="Mavromatis K."/>
            <person name="Detter J.C."/>
            <person name="Han C."/>
            <person name="Land M."/>
            <person name="Hauser L."/>
            <person name="Markowitz V."/>
            <person name="Cheng J.-F."/>
            <person name="Hugenholtz P."/>
            <person name="Woyke T."/>
            <person name="Wu D."/>
            <person name="Tindall B."/>
            <person name="Brambilla E."/>
            <person name="Klenk H.-P."/>
            <person name="Eisen J.A."/>
        </authorList>
    </citation>
    <scope>NUCLEOTIDE SEQUENCE [LARGE SCALE GENOMIC DNA]</scope>
    <source>
        <strain evidence="3 4">DSM 19592</strain>
    </source>
</reference>
<feature type="signal peptide" evidence="1">
    <location>
        <begin position="1"/>
        <end position="26"/>
    </location>
</feature>
<dbReference type="EMBL" id="JH651379">
    <property type="protein sequence ID" value="EIJ38342.1"/>
    <property type="molecule type" value="Genomic_DNA"/>
</dbReference>
<protein>
    <recommendedName>
        <fullName evidence="2">Ig-like domain-containing protein</fullName>
    </recommendedName>
</protein>